<organism evidence="1 2">
    <name type="scientific">Sphagnum troendelagicum</name>
    <dbReference type="NCBI Taxonomy" id="128251"/>
    <lineage>
        <taxon>Eukaryota</taxon>
        <taxon>Viridiplantae</taxon>
        <taxon>Streptophyta</taxon>
        <taxon>Embryophyta</taxon>
        <taxon>Bryophyta</taxon>
        <taxon>Sphagnophytina</taxon>
        <taxon>Sphagnopsida</taxon>
        <taxon>Sphagnales</taxon>
        <taxon>Sphagnaceae</taxon>
        <taxon>Sphagnum</taxon>
    </lineage>
</organism>
<proteinExistence type="predicted"/>
<accession>A0ABP0UFU9</accession>
<dbReference type="Proteomes" id="UP001497512">
    <property type="component" value="Chromosome 3"/>
</dbReference>
<evidence type="ECO:0000313" key="2">
    <source>
        <dbReference type="Proteomes" id="UP001497512"/>
    </source>
</evidence>
<name>A0ABP0UFU9_9BRYO</name>
<protein>
    <submittedName>
        <fullName evidence="1">Uncharacterized protein</fullName>
    </submittedName>
</protein>
<sequence length="139" mass="15319">MRQPSPNETALEPPVVITEGEEILSELQEGDGGTVVNSKTKHAVVISTEEHMTTQQGRKFPNHKAACVQVGNEERVSEPPLTQDPQIQCSLLDVDQAVSEKEKRLVLVPDVITPISNNEATEFNYSDVAFKVHPALYLD</sequence>
<dbReference type="EMBL" id="OZ019895">
    <property type="protein sequence ID" value="CAK9220174.1"/>
    <property type="molecule type" value="Genomic_DNA"/>
</dbReference>
<evidence type="ECO:0000313" key="1">
    <source>
        <dbReference type="EMBL" id="CAK9220174.1"/>
    </source>
</evidence>
<reference evidence="1" key="1">
    <citation type="submission" date="2024-02" db="EMBL/GenBank/DDBJ databases">
        <authorList>
            <consortium name="ELIXIR-Norway"/>
            <consortium name="Elixir Norway"/>
        </authorList>
    </citation>
    <scope>NUCLEOTIDE SEQUENCE</scope>
</reference>
<keyword evidence="2" id="KW-1185">Reference proteome</keyword>
<gene>
    <name evidence="1" type="ORF">CSSPTR1EN2_LOCUS15243</name>
</gene>